<sequence>MNRQHEIITKIFIVIFFALSTSSCVDSDHNRESRYIGLNKNELWAELRLNSGSIGTAIVAYQYPDEGNLRYQATAMINRNDSGNIPEVFLLAKKWRWGGIPDGYFYYFLFDSENKVASVDIDTSWRP</sequence>
<evidence type="ECO:0000313" key="1">
    <source>
        <dbReference type="EMBL" id="VFJ65273.1"/>
    </source>
</evidence>
<proteinExistence type="predicted"/>
<dbReference type="AlphaFoldDB" id="A0A450TE40"/>
<protein>
    <submittedName>
        <fullName evidence="1">Uncharacterized protein</fullName>
    </submittedName>
</protein>
<dbReference type="PROSITE" id="PS51257">
    <property type="entry name" value="PROKAR_LIPOPROTEIN"/>
    <property type="match status" value="1"/>
</dbReference>
<gene>
    <name evidence="1" type="ORF">BECKFW1821B_GA0114236_11028</name>
</gene>
<reference evidence="1" key="1">
    <citation type="submission" date="2019-02" db="EMBL/GenBank/DDBJ databases">
        <authorList>
            <person name="Gruber-Vodicka R. H."/>
            <person name="Seah K. B. B."/>
        </authorList>
    </citation>
    <scope>NUCLEOTIDE SEQUENCE</scope>
    <source>
        <strain evidence="1">BECK_BZ106</strain>
    </source>
</reference>
<name>A0A450TE40_9GAMM</name>
<organism evidence="1">
    <name type="scientific">Candidatus Kentrum sp. FW</name>
    <dbReference type="NCBI Taxonomy" id="2126338"/>
    <lineage>
        <taxon>Bacteria</taxon>
        <taxon>Pseudomonadati</taxon>
        <taxon>Pseudomonadota</taxon>
        <taxon>Gammaproteobacteria</taxon>
        <taxon>Candidatus Kentrum</taxon>
    </lineage>
</organism>
<dbReference type="EMBL" id="CAADFD010000102">
    <property type="protein sequence ID" value="VFJ65273.1"/>
    <property type="molecule type" value="Genomic_DNA"/>
</dbReference>
<accession>A0A450TE40</accession>